<name>A0ABP1PKZ5_9HEXA</name>
<proteinExistence type="predicted"/>
<accession>A0ABP1PKZ5</accession>
<reference evidence="2 3" key="1">
    <citation type="submission" date="2024-08" db="EMBL/GenBank/DDBJ databases">
        <authorList>
            <person name="Cucini C."/>
            <person name="Frati F."/>
        </authorList>
    </citation>
    <scope>NUCLEOTIDE SEQUENCE [LARGE SCALE GENOMIC DNA]</scope>
</reference>
<evidence type="ECO:0000313" key="3">
    <source>
        <dbReference type="Proteomes" id="UP001642540"/>
    </source>
</evidence>
<gene>
    <name evidence="2" type="ORF">ODALV1_LOCUS1178</name>
</gene>
<dbReference type="EMBL" id="CAXLJM020000004">
    <property type="protein sequence ID" value="CAL8070313.1"/>
    <property type="molecule type" value="Genomic_DNA"/>
</dbReference>
<evidence type="ECO:0000313" key="2">
    <source>
        <dbReference type="EMBL" id="CAL8070313.1"/>
    </source>
</evidence>
<comment type="caution">
    <text evidence="2">The sequence shown here is derived from an EMBL/GenBank/DDBJ whole genome shotgun (WGS) entry which is preliminary data.</text>
</comment>
<protein>
    <submittedName>
        <fullName evidence="2">Uncharacterized protein</fullName>
    </submittedName>
</protein>
<organism evidence="2 3">
    <name type="scientific">Orchesella dallaii</name>
    <dbReference type="NCBI Taxonomy" id="48710"/>
    <lineage>
        <taxon>Eukaryota</taxon>
        <taxon>Metazoa</taxon>
        <taxon>Ecdysozoa</taxon>
        <taxon>Arthropoda</taxon>
        <taxon>Hexapoda</taxon>
        <taxon>Collembola</taxon>
        <taxon>Entomobryomorpha</taxon>
        <taxon>Entomobryoidea</taxon>
        <taxon>Orchesellidae</taxon>
        <taxon>Orchesellinae</taxon>
        <taxon>Orchesella</taxon>
    </lineage>
</organism>
<evidence type="ECO:0000256" key="1">
    <source>
        <dbReference type="SAM" id="MobiDB-lite"/>
    </source>
</evidence>
<dbReference type="Proteomes" id="UP001642540">
    <property type="component" value="Unassembled WGS sequence"/>
</dbReference>
<sequence length="189" mass="20426">MSLSLVPISIPTQHQQQPCHVMNVNAHVRDIFSGDEDTDDDDHGDDVDVSFSHTAPNTHSTNRKVGSLFLLFALRVDFGSDIILNRVKTSKFKNLENSLRRIIINQVPTPPTTIIDTSSSSSEVTTSPNSSIVLPPSFLSRPSTPVSLSSISPSKTAIGRAASAAASCSQCTCHQHHQHQKLVDLSAES</sequence>
<feature type="region of interest" description="Disordered" evidence="1">
    <location>
        <begin position="116"/>
        <end position="136"/>
    </location>
</feature>
<keyword evidence="3" id="KW-1185">Reference proteome</keyword>
<feature type="compositionally biased region" description="Low complexity" evidence="1">
    <location>
        <begin position="116"/>
        <end position="132"/>
    </location>
</feature>